<keyword evidence="1" id="KW-1133">Transmembrane helix</keyword>
<accession>A0A1Z1MGI3</accession>
<dbReference type="EMBL" id="MF101434">
    <property type="protein sequence ID" value="ARW64871.1"/>
    <property type="molecule type" value="Genomic_DNA"/>
</dbReference>
<keyword evidence="2" id="KW-0150">Chloroplast</keyword>
<dbReference type="AlphaFoldDB" id="A0A1Z1MGI3"/>
<keyword evidence="1" id="KW-0472">Membrane</keyword>
<keyword evidence="2" id="KW-0934">Plastid</keyword>
<evidence type="ECO:0000256" key="1">
    <source>
        <dbReference type="SAM" id="Phobius"/>
    </source>
</evidence>
<keyword evidence="1" id="KW-0812">Transmembrane</keyword>
<geneLocation type="chloroplast" evidence="2"/>
<gene>
    <name evidence="2" type="primary">orf57</name>
</gene>
<feature type="transmembrane region" description="Helical" evidence="1">
    <location>
        <begin position="6"/>
        <end position="27"/>
    </location>
</feature>
<reference evidence="2" key="1">
    <citation type="journal article" date="2017" name="J. Phycol.">
        <title>Analysis of chloroplast genomes and a supermatrix inform reclassification of the Rhodomelaceae (Rhodophyta).</title>
        <authorList>
            <person name="Diaz-Tapia P."/>
            <person name="Maggs C.A."/>
            <person name="West J.A."/>
            <person name="Verbruggen H."/>
        </authorList>
    </citation>
    <scope>NUCLEOTIDE SEQUENCE</scope>
    <source>
        <strain evidence="2">PD852</strain>
    </source>
</reference>
<evidence type="ECO:0000313" key="2">
    <source>
        <dbReference type="EMBL" id="ARW64871.1"/>
    </source>
</evidence>
<name>A0A1Z1MGI3_9FLOR</name>
<dbReference type="GeneID" id="33357993"/>
<proteinExistence type="predicted"/>
<feature type="transmembrane region" description="Helical" evidence="1">
    <location>
        <begin position="34"/>
        <end position="52"/>
    </location>
</feature>
<sequence>MLFMVYVLNIAVFFVYYMNNNSIFLFLRRFLQLYVSNFFCIYSLMFCIVHSTELTFI</sequence>
<organism evidence="2">
    <name type="scientific">Herposiphonia versicolor</name>
    <dbReference type="NCBI Taxonomy" id="2007163"/>
    <lineage>
        <taxon>Eukaryota</taxon>
        <taxon>Rhodophyta</taxon>
        <taxon>Florideophyceae</taxon>
        <taxon>Rhodymeniophycidae</taxon>
        <taxon>Ceramiales</taxon>
        <taxon>Rhodomelaceae</taxon>
        <taxon>Herposiphonieae</taxon>
        <taxon>Herposiphonia</taxon>
    </lineage>
</organism>
<dbReference type="RefSeq" id="YP_009395891.1">
    <property type="nucleotide sequence ID" value="NC_035279.1"/>
</dbReference>
<protein>
    <submittedName>
        <fullName evidence="2">Uncharacterized protein</fullName>
    </submittedName>
</protein>